<dbReference type="AlphaFoldDB" id="A0A438JM71"/>
<feature type="compositionally biased region" description="Polar residues" evidence="1">
    <location>
        <begin position="67"/>
        <end position="88"/>
    </location>
</feature>
<dbReference type="EMBL" id="QGNW01000036">
    <property type="protein sequence ID" value="RVX10070.1"/>
    <property type="molecule type" value="Genomic_DNA"/>
</dbReference>
<dbReference type="InterPro" id="IPR056648">
    <property type="entry name" value="DUF7746"/>
</dbReference>
<dbReference type="PANTHER" id="PTHR33054:SF9">
    <property type="entry name" value="CCHC-TYPE DOMAIN-CONTAINING PROTEIN"/>
    <property type="match status" value="1"/>
</dbReference>
<proteinExistence type="predicted"/>
<accession>A0A438JM71</accession>
<reference evidence="3 4" key="1">
    <citation type="journal article" date="2018" name="PLoS Genet.">
        <title>Population sequencing reveals clonal diversity and ancestral inbreeding in the grapevine cultivar Chardonnay.</title>
        <authorList>
            <person name="Roach M.J."/>
            <person name="Johnson D.L."/>
            <person name="Bohlmann J."/>
            <person name="van Vuuren H.J."/>
            <person name="Jones S.J."/>
            <person name="Pretorius I.S."/>
            <person name="Schmidt S.A."/>
            <person name="Borneman A.R."/>
        </authorList>
    </citation>
    <scope>NUCLEOTIDE SEQUENCE [LARGE SCALE GENOMIC DNA]</scope>
    <source>
        <strain evidence="4">cv. Chardonnay</strain>
        <tissue evidence="3">Leaf</tissue>
    </source>
</reference>
<evidence type="ECO:0000259" key="2">
    <source>
        <dbReference type="Pfam" id="PF24925"/>
    </source>
</evidence>
<dbReference type="Pfam" id="PF24925">
    <property type="entry name" value="DUF7746"/>
    <property type="match status" value="1"/>
</dbReference>
<evidence type="ECO:0000256" key="1">
    <source>
        <dbReference type="SAM" id="MobiDB-lite"/>
    </source>
</evidence>
<gene>
    <name evidence="3" type="ORF">CK203_013013</name>
</gene>
<feature type="region of interest" description="Disordered" evidence="1">
    <location>
        <begin position="62"/>
        <end position="105"/>
    </location>
</feature>
<dbReference type="PANTHER" id="PTHR33054">
    <property type="entry name" value="CCHC-TYPE DOMAIN-CONTAINING PROTEIN"/>
    <property type="match status" value="1"/>
</dbReference>
<feature type="domain" description="DUF7746" evidence="2">
    <location>
        <begin position="185"/>
        <end position="258"/>
    </location>
</feature>
<sequence length="283" mass="32627">MTLLFQANEKHSSVMTPLEIPWASLTHSNTWNFKQISAPKPIKHRKPLYITQDDKGDVVIQFPPKETGQSSRISVQESAQGSTTSSPPRYSLDSRRPPVKLDNVDFAPNIPYPRYVKQEFSPPTSPTPSQMLPPDEPHQLMDKDPQINKIVHKFQQQSRTRNFHPRPTPPDLQYEERSQIVQSKYDGDVIYEWNIDGVSDHQVLNILQEMIMASTAYKSRENLDPAICFHLIAGFTGQLKGWWDNALTEEERRFIQKNGIRKYTLPKYTQEQIVTNPIGKRGF</sequence>
<name>A0A438JM71_VITVI</name>
<evidence type="ECO:0000313" key="4">
    <source>
        <dbReference type="Proteomes" id="UP000288805"/>
    </source>
</evidence>
<dbReference type="Proteomes" id="UP000288805">
    <property type="component" value="Unassembled WGS sequence"/>
</dbReference>
<protein>
    <recommendedName>
        <fullName evidence="2">DUF7746 domain-containing protein</fullName>
    </recommendedName>
</protein>
<comment type="caution">
    <text evidence="3">The sequence shown here is derived from an EMBL/GenBank/DDBJ whole genome shotgun (WGS) entry which is preliminary data.</text>
</comment>
<evidence type="ECO:0000313" key="3">
    <source>
        <dbReference type="EMBL" id="RVX10070.1"/>
    </source>
</evidence>
<organism evidence="3 4">
    <name type="scientific">Vitis vinifera</name>
    <name type="common">Grape</name>
    <dbReference type="NCBI Taxonomy" id="29760"/>
    <lineage>
        <taxon>Eukaryota</taxon>
        <taxon>Viridiplantae</taxon>
        <taxon>Streptophyta</taxon>
        <taxon>Embryophyta</taxon>
        <taxon>Tracheophyta</taxon>
        <taxon>Spermatophyta</taxon>
        <taxon>Magnoliopsida</taxon>
        <taxon>eudicotyledons</taxon>
        <taxon>Gunneridae</taxon>
        <taxon>Pentapetalae</taxon>
        <taxon>rosids</taxon>
        <taxon>Vitales</taxon>
        <taxon>Vitaceae</taxon>
        <taxon>Viteae</taxon>
        <taxon>Vitis</taxon>
    </lineage>
</organism>